<reference evidence="7 8" key="1">
    <citation type="submission" date="2019-05" db="EMBL/GenBank/DDBJ databases">
        <authorList>
            <person name="Pankratov T."/>
            <person name="Grouzdev D."/>
        </authorList>
    </citation>
    <scope>NUCLEOTIDE SEQUENCE [LARGE SCALE GENOMIC DNA]</scope>
    <source>
        <strain evidence="7 8">KEBCLARHB70R</strain>
    </source>
</reference>
<dbReference type="OrthoDB" id="9797527at2"/>
<keyword evidence="6" id="KW-0479">Metal-binding</keyword>
<evidence type="ECO:0000256" key="1">
    <source>
        <dbReference type="ARBA" id="ARBA00006217"/>
    </source>
</evidence>
<evidence type="ECO:0000256" key="4">
    <source>
        <dbReference type="ARBA" id="ARBA00023239"/>
    </source>
</evidence>
<gene>
    <name evidence="7" type="ORF">FE263_03180</name>
</gene>
<dbReference type="GO" id="GO:0008270">
    <property type="term" value="F:zinc ion binding"/>
    <property type="evidence" value="ECO:0007669"/>
    <property type="project" value="InterPro"/>
</dbReference>
<accession>A0A5R9JF05</accession>
<dbReference type="EC" id="4.2.1.1" evidence="2"/>
<dbReference type="Gene3D" id="3.40.1050.10">
    <property type="entry name" value="Carbonic anhydrase"/>
    <property type="match status" value="1"/>
</dbReference>
<dbReference type="PROSITE" id="PS00704">
    <property type="entry name" value="PROK_CO2_ANHYDRASE_1"/>
    <property type="match status" value="1"/>
</dbReference>
<dbReference type="SMART" id="SM00947">
    <property type="entry name" value="Pro_CA"/>
    <property type="match status" value="1"/>
</dbReference>
<evidence type="ECO:0000256" key="5">
    <source>
        <dbReference type="ARBA" id="ARBA00048348"/>
    </source>
</evidence>
<dbReference type="Proteomes" id="UP000305654">
    <property type="component" value="Unassembled WGS sequence"/>
</dbReference>
<dbReference type="EMBL" id="VCDI01000001">
    <property type="protein sequence ID" value="TLU74221.1"/>
    <property type="molecule type" value="Genomic_DNA"/>
</dbReference>
<sequence>MMSGSAPEPSQLTPDQALDLLREGNRRYRAGSPIQPEAISPEQRLALAKAQQPFCVLVGCSDSRVPPELLFGRGLGELFIVRNAGNVVDLAAMGSIEYGVLVLGVPLIVVLGHERCGAVKAALDVVENDTIYPGSIGQMIEPIIPAVLQASRPGVTEGDDLLDRSVRANVRRIVQRLRTTEQMLIEPQREGRLKIVGARYDLDDGNVEFFD</sequence>
<evidence type="ECO:0000256" key="6">
    <source>
        <dbReference type="PIRSR" id="PIRSR601765-1"/>
    </source>
</evidence>
<feature type="binding site" evidence="6">
    <location>
        <position position="62"/>
    </location>
    <ligand>
        <name>Zn(2+)</name>
        <dbReference type="ChEBI" id="CHEBI:29105"/>
    </ligand>
</feature>
<dbReference type="InterPro" id="IPR036874">
    <property type="entry name" value="Carbonic_anhydrase_sf"/>
</dbReference>
<keyword evidence="3 6" id="KW-0862">Zinc</keyword>
<dbReference type="CDD" id="cd03378">
    <property type="entry name" value="beta_CA_cladeC"/>
    <property type="match status" value="1"/>
</dbReference>
<dbReference type="InterPro" id="IPR001765">
    <property type="entry name" value="Carbonic_anhydrase"/>
</dbReference>
<dbReference type="PANTHER" id="PTHR11002:SF79">
    <property type="entry name" value="CARBONIC ANHYDRASE 2"/>
    <property type="match status" value="1"/>
</dbReference>
<proteinExistence type="inferred from homology"/>
<keyword evidence="8" id="KW-1185">Reference proteome</keyword>
<name>A0A5R9JF05_9PROT</name>
<comment type="caution">
    <text evidence="7">The sequence shown here is derived from an EMBL/GenBank/DDBJ whole genome shotgun (WGS) entry which is preliminary data.</text>
</comment>
<keyword evidence="4" id="KW-0456">Lyase</keyword>
<evidence type="ECO:0000313" key="7">
    <source>
        <dbReference type="EMBL" id="TLU74221.1"/>
    </source>
</evidence>
<dbReference type="Pfam" id="PF00484">
    <property type="entry name" value="Pro_CA"/>
    <property type="match status" value="1"/>
</dbReference>
<feature type="binding site" evidence="6">
    <location>
        <position position="113"/>
    </location>
    <ligand>
        <name>Zn(2+)</name>
        <dbReference type="ChEBI" id="CHEBI:29105"/>
    </ligand>
</feature>
<dbReference type="SUPFAM" id="SSF53056">
    <property type="entry name" value="beta-carbonic anhydrase, cab"/>
    <property type="match status" value="1"/>
</dbReference>
<dbReference type="GO" id="GO:0004089">
    <property type="term" value="F:carbonate dehydratase activity"/>
    <property type="evidence" value="ECO:0007669"/>
    <property type="project" value="UniProtKB-EC"/>
</dbReference>
<dbReference type="GO" id="GO:0015976">
    <property type="term" value="P:carbon utilization"/>
    <property type="evidence" value="ECO:0007669"/>
    <property type="project" value="InterPro"/>
</dbReference>
<feature type="binding site" evidence="6">
    <location>
        <position position="116"/>
    </location>
    <ligand>
        <name>Zn(2+)</name>
        <dbReference type="ChEBI" id="CHEBI:29105"/>
    </ligand>
</feature>
<dbReference type="AlphaFoldDB" id="A0A5R9JF05"/>
<evidence type="ECO:0000256" key="2">
    <source>
        <dbReference type="ARBA" id="ARBA00012925"/>
    </source>
</evidence>
<feature type="binding site" evidence="6">
    <location>
        <position position="60"/>
    </location>
    <ligand>
        <name>Zn(2+)</name>
        <dbReference type="ChEBI" id="CHEBI:29105"/>
    </ligand>
</feature>
<evidence type="ECO:0000256" key="3">
    <source>
        <dbReference type="ARBA" id="ARBA00022833"/>
    </source>
</evidence>
<comment type="similarity">
    <text evidence="1">Belongs to the beta-class carbonic anhydrase family.</text>
</comment>
<organism evidence="7 8">
    <name type="scientific">Lichenicoccus roseus</name>
    <dbReference type="NCBI Taxonomy" id="2683649"/>
    <lineage>
        <taxon>Bacteria</taxon>
        <taxon>Pseudomonadati</taxon>
        <taxon>Pseudomonadota</taxon>
        <taxon>Alphaproteobacteria</taxon>
        <taxon>Acetobacterales</taxon>
        <taxon>Acetobacteraceae</taxon>
        <taxon>Lichenicoccus</taxon>
    </lineage>
</organism>
<comment type="catalytic activity">
    <reaction evidence="5">
        <text>hydrogencarbonate + H(+) = CO2 + H2O</text>
        <dbReference type="Rhea" id="RHEA:10748"/>
        <dbReference type="ChEBI" id="CHEBI:15377"/>
        <dbReference type="ChEBI" id="CHEBI:15378"/>
        <dbReference type="ChEBI" id="CHEBI:16526"/>
        <dbReference type="ChEBI" id="CHEBI:17544"/>
        <dbReference type="EC" id="4.2.1.1"/>
    </reaction>
</comment>
<protein>
    <recommendedName>
        <fullName evidence="2">carbonic anhydrase</fullName>
        <ecNumber evidence="2">4.2.1.1</ecNumber>
    </recommendedName>
</protein>
<dbReference type="PANTHER" id="PTHR11002">
    <property type="entry name" value="CARBONIC ANHYDRASE"/>
    <property type="match status" value="1"/>
</dbReference>
<comment type="cofactor">
    <cofactor evidence="6">
        <name>Zn(2+)</name>
        <dbReference type="ChEBI" id="CHEBI:29105"/>
    </cofactor>
    <text evidence="6">Binds 1 zinc ion per subunit.</text>
</comment>
<evidence type="ECO:0000313" key="8">
    <source>
        <dbReference type="Proteomes" id="UP000305654"/>
    </source>
</evidence>
<dbReference type="InterPro" id="IPR015892">
    <property type="entry name" value="Carbonic_anhydrase_CS"/>
</dbReference>